<evidence type="ECO:0000313" key="18">
    <source>
        <dbReference type="Proteomes" id="UP000555649"/>
    </source>
</evidence>
<keyword evidence="18" id="KW-1185">Reference proteome</keyword>
<evidence type="ECO:0000256" key="13">
    <source>
        <dbReference type="PROSITE-ProRule" id="PRU00076"/>
    </source>
</evidence>
<evidence type="ECO:0000259" key="16">
    <source>
        <dbReference type="PROSITE" id="PS50060"/>
    </source>
</evidence>
<dbReference type="Gene3D" id="2.60.120.200">
    <property type="match status" value="1"/>
</dbReference>
<dbReference type="Proteomes" id="UP000555649">
    <property type="component" value="Unassembled WGS sequence"/>
</dbReference>
<dbReference type="SUPFAM" id="SSF49899">
    <property type="entry name" value="Concanavalin A-like lectins/glucanases"/>
    <property type="match status" value="1"/>
</dbReference>
<feature type="non-terminal residue" evidence="17">
    <location>
        <position position="581"/>
    </location>
</feature>
<dbReference type="Pfam" id="PF07645">
    <property type="entry name" value="EGF_CA"/>
    <property type="match status" value="3"/>
</dbReference>
<feature type="domain" description="EGF-like" evidence="15">
    <location>
        <begin position="66"/>
        <end position="105"/>
    </location>
</feature>
<name>A0A7L0GQ79_HERCA</name>
<evidence type="ECO:0000256" key="6">
    <source>
        <dbReference type="ARBA" id="ARBA00022536"/>
    </source>
</evidence>
<dbReference type="InterPro" id="IPR000152">
    <property type="entry name" value="EGF-type_Asp/Asn_hydroxyl_site"/>
</dbReference>
<dbReference type="InterPro" id="IPR000998">
    <property type="entry name" value="MAM_dom"/>
</dbReference>
<dbReference type="GO" id="GO:0005178">
    <property type="term" value="F:integrin binding"/>
    <property type="evidence" value="ECO:0007669"/>
    <property type="project" value="UniProtKB-ARBA"/>
</dbReference>
<dbReference type="SMART" id="SM00179">
    <property type="entry name" value="EGF_CA"/>
    <property type="match status" value="3"/>
</dbReference>
<dbReference type="InterPro" id="IPR001881">
    <property type="entry name" value="EGF-like_Ca-bd_dom"/>
</dbReference>
<dbReference type="PROSITE" id="PS00022">
    <property type="entry name" value="EGF_1"/>
    <property type="match status" value="1"/>
</dbReference>
<dbReference type="CDD" id="cd06263">
    <property type="entry name" value="MAM"/>
    <property type="match status" value="1"/>
</dbReference>
<dbReference type="Gene3D" id="2.10.25.10">
    <property type="entry name" value="Laminin"/>
    <property type="match status" value="5"/>
</dbReference>
<dbReference type="CDD" id="cd00054">
    <property type="entry name" value="EGF_CA"/>
    <property type="match status" value="2"/>
</dbReference>
<dbReference type="GO" id="GO:0005576">
    <property type="term" value="C:extracellular region"/>
    <property type="evidence" value="ECO:0007669"/>
    <property type="project" value="UniProtKB-ARBA"/>
</dbReference>
<feature type="domain" description="EGF-like" evidence="15">
    <location>
        <begin position="191"/>
        <end position="231"/>
    </location>
</feature>
<keyword evidence="9" id="KW-0221">Differentiation</keyword>
<dbReference type="PANTHER" id="PTHR24050:SF19">
    <property type="entry name" value="NEPHRONECTIN"/>
    <property type="match status" value="1"/>
</dbReference>
<feature type="domain" description="EGF-like" evidence="15">
    <location>
        <begin position="146"/>
        <end position="184"/>
    </location>
</feature>
<keyword evidence="8" id="KW-0677">Repeat</keyword>
<dbReference type="GO" id="GO:0007155">
    <property type="term" value="P:cell adhesion"/>
    <property type="evidence" value="ECO:0007669"/>
    <property type="project" value="UniProtKB-KW"/>
</dbReference>
<feature type="compositionally biased region" description="Pro residues" evidence="14">
    <location>
        <begin position="338"/>
        <end position="359"/>
    </location>
</feature>
<evidence type="ECO:0000256" key="10">
    <source>
        <dbReference type="ARBA" id="ARBA00022837"/>
    </source>
</evidence>
<dbReference type="PROSITE" id="PS50026">
    <property type="entry name" value="EGF_3"/>
    <property type="match status" value="3"/>
</dbReference>
<dbReference type="PROSITE" id="PS01187">
    <property type="entry name" value="EGF_CA"/>
    <property type="match status" value="1"/>
</dbReference>
<dbReference type="InterPro" id="IPR049883">
    <property type="entry name" value="NOTCH1_EGF-like"/>
</dbReference>
<accession>A0A7L0GQ79</accession>
<protein>
    <submittedName>
        <fullName evidence="17">NPNT protein</fullName>
    </submittedName>
</protein>
<keyword evidence="10" id="KW-0106">Calcium</keyword>
<dbReference type="FunFam" id="2.10.25.10:FF:000268">
    <property type="entry name" value="nephronectin isoform X2"/>
    <property type="match status" value="1"/>
</dbReference>
<dbReference type="GO" id="GO:0005509">
    <property type="term" value="F:calcium ion binding"/>
    <property type="evidence" value="ECO:0007669"/>
    <property type="project" value="InterPro"/>
</dbReference>
<dbReference type="GO" id="GO:0016020">
    <property type="term" value="C:membrane"/>
    <property type="evidence" value="ECO:0007669"/>
    <property type="project" value="InterPro"/>
</dbReference>
<keyword evidence="7" id="KW-0732">Signal</keyword>
<dbReference type="EMBL" id="VXAJ01000366">
    <property type="protein sequence ID" value="NXK10171.1"/>
    <property type="molecule type" value="Genomic_DNA"/>
</dbReference>
<dbReference type="AlphaFoldDB" id="A0A7L0GQ79"/>
<keyword evidence="6 13" id="KW-0245">EGF-like domain</keyword>
<comment type="subcellular location">
    <subcellularLocation>
        <location evidence="1">Secreted</location>
        <location evidence="1">Extracellular space</location>
        <location evidence="1">Extracellular matrix</location>
    </subcellularLocation>
</comment>
<dbReference type="SMART" id="SM00137">
    <property type="entry name" value="MAM"/>
    <property type="match status" value="1"/>
</dbReference>
<evidence type="ECO:0000256" key="3">
    <source>
        <dbReference type="ARBA" id="ARBA00022473"/>
    </source>
</evidence>
<organism evidence="17 18">
    <name type="scientific">Herpetotheres cachinnans</name>
    <name type="common">Laughing falcon</name>
    <name type="synonym">Falco cachinnans</name>
    <dbReference type="NCBI Taxonomy" id="56343"/>
    <lineage>
        <taxon>Eukaryota</taxon>
        <taxon>Metazoa</taxon>
        <taxon>Chordata</taxon>
        <taxon>Craniata</taxon>
        <taxon>Vertebrata</taxon>
        <taxon>Euteleostomi</taxon>
        <taxon>Archelosauria</taxon>
        <taxon>Archosauria</taxon>
        <taxon>Dinosauria</taxon>
        <taxon>Saurischia</taxon>
        <taxon>Theropoda</taxon>
        <taxon>Coelurosauria</taxon>
        <taxon>Aves</taxon>
        <taxon>Neognathae</taxon>
        <taxon>Neoaves</taxon>
        <taxon>Telluraves</taxon>
        <taxon>Australaves</taxon>
        <taxon>Falconiformes</taxon>
        <taxon>Falconidae</taxon>
        <taxon>Herpetotheres</taxon>
    </lineage>
</organism>
<sequence>RWPRQIVSSTGLCRFGSRIDCCWGWARLSWGQCQPICQPGCKHGECIGPNKCKCRPGYTGKTCNQDLNECGLKPRPCKHRCMNTYGSYKCYCLNGYMLMPDGTCSNALSCLMANCQYGCDVLKGEVRCRCPSPGLQLGPDGRTCIDIDECATGRVICPEFRHCVNTFGSYICRCHKGFDLMYIGGKYKCHDIDECSLGHHQCGSFSRCYNTPGSYKCKCKEGYRDNGTNCIQTPVHFGPILMSFAVIPHVMIEPPGPYHIFKGDSTLPKGGSGITNRIPDVGGTRQPLRPPYVPAIVTERPVTRPTTQPTPGPTTRLTLKPTTRYVPVTTRPVTKPVMRPPPPTPPQPTTLRPTLPPQRTPLTTTEEPSHVPIETTPSQGITDDNRIQLDPQKPRGDVFIPRQPGVSNNLFEILEIERGITADEFEANDDPGVLVHSCNFDSGLCGWIKDKDDDLHWEPVRDESGGQYLTISDPKGKEGRVAHLILPLGHMAQAGDLCLSFRHKVPGLHSGALQVFVRKNGAHGPAIWGRNGGHGWRQTHITLQGLGIKSVIFKGEKGKGRTGDIGLDDVILRRGRCPEEH</sequence>
<evidence type="ECO:0000256" key="12">
    <source>
        <dbReference type="ARBA" id="ARBA00023157"/>
    </source>
</evidence>
<dbReference type="Pfam" id="PF00629">
    <property type="entry name" value="MAM"/>
    <property type="match status" value="1"/>
</dbReference>
<evidence type="ECO:0000256" key="9">
    <source>
        <dbReference type="ARBA" id="ARBA00022782"/>
    </source>
</evidence>
<keyword evidence="12" id="KW-1015">Disulfide bond</keyword>
<evidence type="ECO:0000256" key="8">
    <source>
        <dbReference type="ARBA" id="ARBA00022737"/>
    </source>
</evidence>
<evidence type="ECO:0000256" key="1">
    <source>
        <dbReference type="ARBA" id="ARBA00004498"/>
    </source>
</evidence>
<dbReference type="PROSITE" id="PS01186">
    <property type="entry name" value="EGF_2"/>
    <property type="match status" value="3"/>
</dbReference>
<evidence type="ECO:0000256" key="4">
    <source>
        <dbReference type="ARBA" id="ARBA00022525"/>
    </source>
</evidence>
<evidence type="ECO:0000256" key="5">
    <source>
        <dbReference type="ARBA" id="ARBA00022530"/>
    </source>
</evidence>
<dbReference type="FunFam" id="2.10.25.10:FF:000184">
    <property type="entry name" value="nephronectin isoform X2"/>
    <property type="match status" value="1"/>
</dbReference>
<dbReference type="SUPFAM" id="SSF57184">
    <property type="entry name" value="Growth factor receptor domain"/>
    <property type="match status" value="2"/>
</dbReference>
<comment type="caution">
    <text evidence="13">Lacks conserved residue(s) required for the propagation of feature annotation.</text>
</comment>
<keyword evidence="4" id="KW-0964">Secreted</keyword>
<evidence type="ECO:0000256" key="2">
    <source>
        <dbReference type="ARBA" id="ARBA00009738"/>
    </source>
</evidence>
<dbReference type="SMART" id="SM00181">
    <property type="entry name" value="EGF"/>
    <property type="match status" value="5"/>
</dbReference>
<reference evidence="17 18" key="1">
    <citation type="submission" date="2019-09" db="EMBL/GenBank/DDBJ databases">
        <title>Bird 10,000 Genomes (B10K) Project - Family phase.</title>
        <authorList>
            <person name="Zhang G."/>
        </authorList>
    </citation>
    <scope>NUCLEOTIDE SEQUENCE [LARGE SCALE GENOMIC DNA]</scope>
    <source>
        <strain evidence="17">B10K-DU-005-78</strain>
        <tissue evidence="17">Mixed tissue sample</tissue>
    </source>
</reference>
<dbReference type="InterPro" id="IPR013320">
    <property type="entry name" value="ConA-like_dom_sf"/>
</dbReference>
<dbReference type="FunFam" id="2.10.25.10:FF:000476">
    <property type="entry name" value="nephronectin isoform X1"/>
    <property type="match status" value="1"/>
</dbReference>
<comment type="similarity">
    <text evidence="2">Belongs to the nephronectin family.</text>
</comment>
<gene>
    <name evidence="17" type="primary">Npnt</name>
    <name evidence="17" type="ORF">HERCAC_R13090</name>
</gene>
<dbReference type="FunFam" id="2.10.25.10:FF:000187">
    <property type="entry name" value="nephronectin isoform X1"/>
    <property type="match status" value="1"/>
</dbReference>
<proteinExistence type="inferred from homology"/>
<evidence type="ECO:0000313" key="17">
    <source>
        <dbReference type="EMBL" id="NXK10171.1"/>
    </source>
</evidence>
<keyword evidence="11" id="KW-0130">Cell adhesion</keyword>
<keyword evidence="5" id="KW-0272">Extracellular matrix</keyword>
<dbReference type="InterPro" id="IPR000742">
    <property type="entry name" value="EGF"/>
</dbReference>
<dbReference type="InterPro" id="IPR052235">
    <property type="entry name" value="Nephronectin_domain"/>
</dbReference>
<evidence type="ECO:0000256" key="11">
    <source>
        <dbReference type="ARBA" id="ARBA00022889"/>
    </source>
</evidence>
<feature type="domain" description="MAM" evidence="16">
    <location>
        <begin position="436"/>
        <end position="579"/>
    </location>
</feature>
<dbReference type="FunFam" id="2.10.25.10:FF:000038">
    <property type="entry name" value="Fibrillin 2"/>
    <property type="match status" value="1"/>
</dbReference>
<evidence type="ECO:0000259" key="15">
    <source>
        <dbReference type="PROSITE" id="PS50026"/>
    </source>
</evidence>
<dbReference type="InterPro" id="IPR009030">
    <property type="entry name" value="Growth_fac_rcpt_cys_sf"/>
</dbReference>
<comment type="caution">
    <text evidence="17">The sequence shown here is derived from an EMBL/GenBank/DDBJ whole genome shotgun (WGS) entry which is preliminary data.</text>
</comment>
<dbReference type="PANTHER" id="PTHR24050">
    <property type="entry name" value="PA14 DOMAIN-CONTAINING PROTEIN"/>
    <property type="match status" value="1"/>
</dbReference>
<dbReference type="PROSITE" id="PS00010">
    <property type="entry name" value="ASX_HYDROXYL"/>
    <property type="match status" value="3"/>
</dbReference>
<dbReference type="GO" id="GO:0030154">
    <property type="term" value="P:cell differentiation"/>
    <property type="evidence" value="ECO:0007669"/>
    <property type="project" value="UniProtKB-KW"/>
</dbReference>
<dbReference type="PROSITE" id="PS50060">
    <property type="entry name" value="MAM_2"/>
    <property type="match status" value="1"/>
</dbReference>
<feature type="region of interest" description="Disordered" evidence="14">
    <location>
        <begin position="332"/>
        <end position="386"/>
    </location>
</feature>
<evidence type="ECO:0000256" key="7">
    <source>
        <dbReference type="ARBA" id="ARBA00022729"/>
    </source>
</evidence>
<feature type="non-terminal residue" evidence="17">
    <location>
        <position position="1"/>
    </location>
</feature>
<keyword evidence="3" id="KW-0217">Developmental protein</keyword>
<evidence type="ECO:0000256" key="14">
    <source>
        <dbReference type="SAM" id="MobiDB-lite"/>
    </source>
</evidence>
<dbReference type="InterPro" id="IPR018097">
    <property type="entry name" value="EGF_Ca-bd_CS"/>
</dbReference>